<dbReference type="Pfam" id="PF00126">
    <property type="entry name" value="HTH_1"/>
    <property type="match status" value="1"/>
</dbReference>
<feature type="domain" description="HTH lysR-type" evidence="5">
    <location>
        <begin position="22"/>
        <end position="79"/>
    </location>
</feature>
<protein>
    <submittedName>
        <fullName evidence="6">LysR family transcriptional regulator</fullName>
    </submittedName>
</protein>
<dbReference type="Gene3D" id="1.10.10.10">
    <property type="entry name" value="Winged helix-like DNA-binding domain superfamily/Winged helix DNA-binding domain"/>
    <property type="match status" value="1"/>
</dbReference>
<dbReference type="EMBL" id="QOKZ01000011">
    <property type="protein sequence ID" value="RMC31568.1"/>
    <property type="molecule type" value="Genomic_DNA"/>
</dbReference>
<dbReference type="InterPro" id="IPR036388">
    <property type="entry name" value="WH-like_DNA-bd_sf"/>
</dbReference>
<gene>
    <name evidence="6" type="ORF">C9E81_19915</name>
</gene>
<dbReference type="PROSITE" id="PS50931">
    <property type="entry name" value="HTH_LYSR"/>
    <property type="match status" value="1"/>
</dbReference>
<evidence type="ECO:0000313" key="6">
    <source>
        <dbReference type="EMBL" id="RMC31568.1"/>
    </source>
</evidence>
<evidence type="ECO:0000256" key="4">
    <source>
        <dbReference type="ARBA" id="ARBA00023163"/>
    </source>
</evidence>
<dbReference type="PANTHER" id="PTHR30126:SF21">
    <property type="entry name" value="TRANSCRIPTIONAL REGULATOR-RELATED"/>
    <property type="match status" value="1"/>
</dbReference>
<accession>A0A3M0M1B6</accession>
<dbReference type="SUPFAM" id="SSF53850">
    <property type="entry name" value="Periplasmic binding protein-like II"/>
    <property type="match status" value="1"/>
</dbReference>
<comment type="similarity">
    <text evidence="1">Belongs to the LysR transcriptional regulatory family.</text>
</comment>
<evidence type="ECO:0000256" key="2">
    <source>
        <dbReference type="ARBA" id="ARBA00023015"/>
    </source>
</evidence>
<dbReference type="Pfam" id="PF03466">
    <property type="entry name" value="LysR_substrate"/>
    <property type="match status" value="1"/>
</dbReference>
<sequence length="311" mass="34563">MSYVLRWKQAKKCNAHFMNERLDWNDLEIFFHVAENGGLSAAGRRLGLSPPTVGRRILALEQRSGQILFHRAQTGYSLTIVGKALLERVRVMHAAALPVHEILSSQAETPLIRLSAGTATANFLADKINLLHRSGDGFRLNFVTTEAVLDIAHREIDLGIRNRPAEAGNLASRRLGTLRFAAYRSWSVSNPDLLGWVAVDPSHARHPAAQWLHRQNHTINVMASSVATVHELVKAGAGIGVIPCMIGDCDPALCRVGAVINELTEQQYLVMHDDDRHRPPIRRLIERITKIYDDNADLLAGQRPLRVGQDQ</sequence>
<organism evidence="6 7">
    <name type="scientific">Paracoccus alkanivorans</name>
    <dbReference type="NCBI Taxonomy" id="2116655"/>
    <lineage>
        <taxon>Bacteria</taxon>
        <taxon>Pseudomonadati</taxon>
        <taxon>Pseudomonadota</taxon>
        <taxon>Alphaproteobacteria</taxon>
        <taxon>Rhodobacterales</taxon>
        <taxon>Paracoccaceae</taxon>
        <taxon>Paracoccus</taxon>
    </lineage>
</organism>
<dbReference type="InterPro" id="IPR036390">
    <property type="entry name" value="WH_DNA-bd_sf"/>
</dbReference>
<evidence type="ECO:0000256" key="1">
    <source>
        <dbReference type="ARBA" id="ARBA00009437"/>
    </source>
</evidence>
<dbReference type="OrthoDB" id="9796526at2"/>
<dbReference type="InterPro" id="IPR005119">
    <property type="entry name" value="LysR_subst-bd"/>
</dbReference>
<dbReference type="SUPFAM" id="SSF46785">
    <property type="entry name" value="Winged helix' DNA-binding domain"/>
    <property type="match status" value="1"/>
</dbReference>
<keyword evidence="3" id="KW-0238">DNA-binding</keyword>
<dbReference type="InterPro" id="IPR000847">
    <property type="entry name" value="LysR_HTH_N"/>
</dbReference>
<dbReference type="GO" id="GO:0000976">
    <property type="term" value="F:transcription cis-regulatory region binding"/>
    <property type="evidence" value="ECO:0007669"/>
    <property type="project" value="TreeGrafter"/>
</dbReference>
<dbReference type="GO" id="GO:0003700">
    <property type="term" value="F:DNA-binding transcription factor activity"/>
    <property type="evidence" value="ECO:0007669"/>
    <property type="project" value="InterPro"/>
</dbReference>
<name>A0A3M0M1B6_9RHOB</name>
<proteinExistence type="inferred from homology"/>
<dbReference type="Gene3D" id="3.40.190.290">
    <property type="match status" value="1"/>
</dbReference>
<evidence type="ECO:0000259" key="5">
    <source>
        <dbReference type="PROSITE" id="PS50931"/>
    </source>
</evidence>
<comment type="caution">
    <text evidence="6">The sequence shown here is derived from an EMBL/GenBank/DDBJ whole genome shotgun (WGS) entry which is preliminary data.</text>
</comment>
<evidence type="ECO:0000256" key="3">
    <source>
        <dbReference type="ARBA" id="ARBA00023125"/>
    </source>
</evidence>
<reference evidence="6 7" key="1">
    <citation type="submission" date="2018-07" db="EMBL/GenBank/DDBJ databases">
        <authorList>
            <person name="Zhang Y."/>
            <person name="Wang L."/>
            <person name="Ma S."/>
        </authorList>
    </citation>
    <scope>NUCLEOTIDE SEQUENCE [LARGE SCALE GENOMIC DNA]</scope>
    <source>
        <strain evidence="6 7">4-2</strain>
    </source>
</reference>
<keyword evidence="4" id="KW-0804">Transcription</keyword>
<keyword evidence="7" id="KW-1185">Reference proteome</keyword>
<evidence type="ECO:0000313" key="7">
    <source>
        <dbReference type="Proteomes" id="UP000273516"/>
    </source>
</evidence>
<dbReference type="Proteomes" id="UP000273516">
    <property type="component" value="Unassembled WGS sequence"/>
</dbReference>
<dbReference type="CDD" id="cd05466">
    <property type="entry name" value="PBP2_LTTR_substrate"/>
    <property type="match status" value="1"/>
</dbReference>
<keyword evidence="2" id="KW-0805">Transcription regulation</keyword>
<dbReference type="PANTHER" id="PTHR30126">
    <property type="entry name" value="HTH-TYPE TRANSCRIPTIONAL REGULATOR"/>
    <property type="match status" value="1"/>
</dbReference>
<dbReference type="AlphaFoldDB" id="A0A3M0M1B6"/>